<protein>
    <submittedName>
        <fullName evidence="1">Uncharacterized protein</fullName>
    </submittedName>
</protein>
<dbReference type="EMBL" id="JAHCVI010000004">
    <property type="protein sequence ID" value="KAG7286232.1"/>
    <property type="molecule type" value="Genomic_DNA"/>
</dbReference>
<comment type="caution">
    <text evidence="1">The sequence shown here is derived from an EMBL/GenBank/DDBJ whole genome shotgun (WGS) entry which is preliminary data.</text>
</comment>
<gene>
    <name evidence="1" type="ORF">NEMBOFW57_008538</name>
</gene>
<accession>A0AAD4HVY2</accession>
<name>A0AAD4HVY2_9PEZI</name>
<dbReference type="Proteomes" id="UP001197093">
    <property type="component" value="Unassembled WGS sequence"/>
</dbReference>
<proteinExistence type="predicted"/>
<keyword evidence="2" id="KW-1185">Reference proteome</keyword>
<evidence type="ECO:0000313" key="2">
    <source>
        <dbReference type="Proteomes" id="UP001197093"/>
    </source>
</evidence>
<evidence type="ECO:0000313" key="1">
    <source>
        <dbReference type="EMBL" id="KAG7286232.1"/>
    </source>
</evidence>
<dbReference type="AlphaFoldDB" id="A0AAD4HVY2"/>
<organism evidence="1 2">
    <name type="scientific">Staphylotrichum longicolle</name>
    <dbReference type="NCBI Taxonomy" id="669026"/>
    <lineage>
        <taxon>Eukaryota</taxon>
        <taxon>Fungi</taxon>
        <taxon>Dikarya</taxon>
        <taxon>Ascomycota</taxon>
        <taxon>Pezizomycotina</taxon>
        <taxon>Sordariomycetes</taxon>
        <taxon>Sordariomycetidae</taxon>
        <taxon>Sordariales</taxon>
        <taxon>Chaetomiaceae</taxon>
        <taxon>Staphylotrichum</taxon>
    </lineage>
</organism>
<reference evidence="1" key="1">
    <citation type="submission" date="2023-02" db="EMBL/GenBank/DDBJ databases">
        <authorList>
            <person name="Palmer J.M."/>
        </authorList>
    </citation>
    <scope>NUCLEOTIDE SEQUENCE</scope>
    <source>
        <strain evidence="1">FW57</strain>
    </source>
</reference>
<sequence>MAVQVSPFEQFVKFGTDAWRSAAQHWLDFASKSFTGVYLLLESLTFVEVALDVPPEIGVWGTQAAVGGLVADGQRFWFAGLVCGVLAGGMRLVGGDGNGM</sequence>